<dbReference type="PIRSF" id="PIRSF000178">
    <property type="entry name" value="SDH_cyt_b560"/>
    <property type="match status" value="1"/>
</dbReference>
<evidence type="ECO:0000256" key="1">
    <source>
        <dbReference type="ARBA" id="ARBA00004050"/>
    </source>
</evidence>
<organism evidence="14 15">
    <name type="scientific">Neptunicoccus cionae</name>
    <dbReference type="NCBI Taxonomy" id="2035344"/>
    <lineage>
        <taxon>Bacteria</taxon>
        <taxon>Pseudomonadati</taxon>
        <taxon>Pseudomonadota</taxon>
        <taxon>Alphaproteobacteria</taxon>
        <taxon>Rhodobacterales</taxon>
        <taxon>Paracoccaceae</taxon>
        <taxon>Neptunicoccus</taxon>
    </lineage>
</organism>
<name>A0A916VSZ6_9RHOB</name>
<dbReference type="AlphaFoldDB" id="A0A916VSZ6"/>
<dbReference type="RefSeq" id="WP_188677810.1">
    <property type="nucleotide sequence ID" value="NZ_BMKA01000005.1"/>
</dbReference>
<reference evidence="14" key="1">
    <citation type="journal article" date="2014" name="Int. J. Syst. Evol. Microbiol.">
        <title>Complete genome sequence of Corynebacterium casei LMG S-19264T (=DSM 44701T), isolated from a smear-ripened cheese.</title>
        <authorList>
            <consortium name="US DOE Joint Genome Institute (JGI-PGF)"/>
            <person name="Walter F."/>
            <person name="Albersmeier A."/>
            <person name="Kalinowski J."/>
            <person name="Ruckert C."/>
        </authorList>
    </citation>
    <scope>NUCLEOTIDE SEQUENCE</scope>
    <source>
        <strain evidence="14">CGMCC 1.15880</strain>
    </source>
</reference>
<evidence type="ECO:0000256" key="9">
    <source>
        <dbReference type="ARBA" id="ARBA00023004"/>
    </source>
</evidence>
<evidence type="ECO:0000313" key="14">
    <source>
        <dbReference type="EMBL" id="GGA28806.1"/>
    </source>
</evidence>
<comment type="caution">
    <text evidence="14">The sequence shown here is derived from an EMBL/GenBank/DDBJ whole genome shotgun (WGS) entry which is preliminary data.</text>
</comment>
<dbReference type="PANTHER" id="PTHR10978">
    <property type="entry name" value="SUCCINATE DEHYDROGENASE CYTOCHROME B560 SUBUNIT"/>
    <property type="match status" value="1"/>
</dbReference>
<feature type="transmembrane region" description="Helical" evidence="13">
    <location>
        <begin position="68"/>
        <end position="87"/>
    </location>
</feature>
<dbReference type="EMBL" id="BMKA01000005">
    <property type="protein sequence ID" value="GGA28806.1"/>
    <property type="molecule type" value="Genomic_DNA"/>
</dbReference>
<feature type="transmembrane region" description="Helical" evidence="13">
    <location>
        <begin position="108"/>
        <end position="127"/>
    </location>
</feature>
<evidence type="ECO:0000256" key="4">
    <source>
        <dbReference type="ARBA" id="ARBA00020076"/>
    </source>
</evidence>
<keyword evidence="5 12" id="KW-0349">Heme</keyword>
<dbReference type="InterPro" id="IPR000701">
    <property type="entry name" value="SuccDH_FuR_B_TM-su"/>
</dbReference>
<comment type="function">
    <text evidence="1">Membrane-anchoring subunit of succinate dehydrogenase (SDH).</text>
</comment>
<evidence type="ECO:0000256" key="2">
    <source>
        <dbReference type="ARBA" id="ARBA00004141"/>
    </source>
</evidence>
<keyword evidence="6 13" id="KW-0812">Transmembrane</keyword>
<dbReference type="InterPro" id="IPR018495">
    <property type="entry name" value="Succ_DH_cyt_bsu_CS"/>
</dbReference>
<dbReference type="Gene3D" id="1.20.1300.10">
    <property type="entry name" value="Fumarate reductase/succinate dehydrogenase, transmembrane subunit"/>
    <property type="match status" value="1"/>
</dbReference>
<evidence type="ECO:0000256" key="13">
    <source>
        <dbReference type="SAM" id="Phobius"/>
    </source>
</evidence>
<dbReference type="PROSITE" id="PS01001">
    <property type="entry name" value="SDH_CYT_2"/>
    <property type="match status" value="1"/>
</dbReference>
<dbReference type="CDD" id="cd03499">
    <property type="entry name" value="SQR_TypeC_SdhC"/>
    <property type="match status" value="1"/>
</dbReference>
<evidence type="ECO:0000256" key="3">
    <source>
        <dbReference type="ARBA" id="ARBA00007244"/>
    </source>
</evidence>
<keyword evidence="7 12" id="KW-0479">Metal-binding</keyword>
<keyword evidence="9 12" id="KW-0408">Iron</keyword>
<accession>A0A916VSZ6</accession>
<gene>
    <name evidence="14" type="ORF">GCM10011498_32450</name>
</gene>
<dbReference type="InterPro" id="IPR014314">
    <property type="entry name" value="Succ_DH_cytb556"/>
</dbReference>
<dbReference type="GO" id="GO:0046872">
    <property type="term" value="F:metal ion binding"/>
    <property type="evidence" value="ECO:0007669"/>
    <property type="project" value="UniProtKB-KW"/>
</dbReference>
<evidence type="ECO:0000256" key="8">
    <source>
        <dbReference type="ARBA" id="ARBA00022989"/>
    </source>
</evidence>
<feature type="binding site" description="axial binding residue" evidence="12">
    <location>
        <position position="84"/>
    </location>
    <ligand>
        <name>heme</name>
        <dbReference type="ChEBI" id="CHEBI:30413"/>
        <note>ligand shared with second transmembrane subunit</note>
    </ligand>
    <ligandPart>
        <name>Fe</name>
        <dbReference type="ChEBI" id="CHEBI:18248"/>
    </ligandPart>
</feature>
<comment type="subcellular location">
    <subcellularLocation>
        <location evidence="2">Membrane</location>
        <topology evidence="2">Multi-pass membrane protein</topology>
    </subcellularLocation>
</comment>
<sequence length="128" mass="14192">MADVNRGNRPLSPHLSIYRLSITMFVSIANRITGAGMVLAAFLVVWWLMAAASGPEYYEMANGFLTSWLGLLILVGSLWALWFHFLGGLRHLVMDFGIGYELKTVNSTGWGVVIGSFVLTVISLFFFI</sequence>
<dbReference type="PANTHER" id="PTHR10978:SF5">
    <property type="entry name" value="SUCCINATE DEHYDROGENASE CYTOCHROME B560 SUBUNIT, MITOCHONDRIAL"/>
    <property type="match status" value="1"/>
</dbReference>
<proteinExistence type="inferred from homology"/>
<evidence type="ECO:0000256" key="7">
    <source>
        <dbReference type="ARBA" id="ARBA00022723"/>
    </source>
</evidence>
<evidence type="ECO:0000256" key="11">
    <source>
        <dbReference type="ARBA" id="ARBA00025912"/>
    </source>
</evidence>
<dbReference type="GO" id="GO:0016020">
    <property type="term" value="C:membrane"/>
    <property type="evidence" value="ECO:0007669"/>
    <property type="project" value="UniProtKB-SubCell"/>
</dbReference>
<protein>
    <recommendedName>
        <fullName evidence="4">Succinate dehydrogenase cytochrome b556 subunit</fullName>
    </recommendedName>
</protein>
<evidence type="ECO:0000313" key="15">
    <source>
        <dbReference type="Proteomes" id="UP000628017"/>
    </source>
</evidence>
<evidence type="ECO:0000256" key="6">
    <source>
        <dbReference type="ARBA" id="ARBA00022692"/>
    </source>
</evidence>
<dbReference type="SUPFAM" id="SSF81343">
    <property type="entry name" value="Fumarate reductase respiratory complex transmembrane subunits"/>
    <property type="match status" value="1"/>
</dbReference>
<evidence type="ECO:0000256" key="10">
    <source>
        <dbReference type="ARBA" id="ARBA00023136"/>
    </source>
</evidence>
<dbReference type="GO" id="GO:0009055">
    <property type="term" value="F:electron transfer activity"/>
    <property type="evidence" value="ECO:0007669"/>
    <property type="project" value="InterPro"/>
</dbReference>
<keyword evidence="15" id="KW-1185">Reference proteome</keyword>
<comment type="subunit">
    <text evidence="11">Part of an enzyme complex containing four subunits: a flavoprotein, an iron-sulfur protein, plus two membrane-anchoring proteins, SdhC and SdhD. The complex can form homotrimers.</text>
</comment>
<reference evidence="14" key="2">
    <citation type="submission" date="2020-09" db="EMBL/GenBank/DDBJ databases">
        <authorList>
            <person name="Sun Q."/>
            <person name="Zhou Y."/>
        </authorList>
    </citation>
    <scope>NUCLEOTIDE SEQUENCE</scope>
    <source>
        <strain evidence="14">CGMCC 1.15880</strain>
    </source>
</reference>
<dbReference type="GO" id="GO:0006099">
    <property type="term" value="P:tricarboxylic acid cycle"/>
    <property type="evidence" value="ECO:0007669"/>
    <property type="project" value="InterPro"/>
</dbReference>
<dbReference type="Pfam" id="PF01127">
    <property type="entry name" value="Sdh_cyt"/>
    <property type="match status" value="1"/>
</dbReference>
<evidence type="ECO:0000256" key="12">
    <source>
        <dbReference type="PIRSR" id="PIRSR000178-1"/>
    </source>
</evidence>
<keyword evidence="8 13" id="KW-1133">Transmembrane helix</keyword>
<evidence type="ECO:0000256" key="5">
    <source>
        <dbReference type="ARBA" id="ARBA00022617"/>
    </source>
</evidence>
<feature type="transmembrane region" description="Helical" evidence="13">
    <location>
        <begin position="20"/>
        <end position="48"/>
    </location>
</feature>
<dbReference type="Proteomes" id="UP000628017">
    <property type="component" value="Unassembled WGS sequence"/>
</dbReference>
<comment type="similarity">
    <text evidence="3">Belongs to the cytochrome b560 family.</text>
</comment>
<dbReference type="NCBIfam" id="TIGR02970">
    <property type="entry name" value="succ_dehyd_cytB"/>
    <property type="match status" value="1"/>
</dbReference>
<comment type="cofactor">
    <cofactor evidence="12">
        <name>heme</name>
        <dbReference type="ChEBI" id="CHEBI:30413"/>
    </cofactor>
    <text evidence="12">The heme is bound between the two transmembrane subunits.</text>
</comment>
<dbReference type="InterPro" id="IPR034804">
    <property type="entry name" value="SQR/QFR_C/D"/>
</dbReference>
<keyword evidence="10 13" id="KW-0472">Membrane</keyword>